<feature type="domain" description="Phosphatidic acid phosphatase type 2/haloperoxidase" evidence="8">
    <location>
        <begin position="77"/>
        <end position="190"/>
    </location>
</feature>
<dbReference type="Pfam" id="PF01569">
    <property type="entry name" value="PAP2"/>
    <property type="match status" value="1"/>
</dbReference>
<dbReference type="SUPFAM" id="SSF48317">
    <property type="entry name" value="Acid phosphatase/Vanadium-dependent haloperoxidase"/>
    <property type="match status" value="1"/>
</dbReference>
<dbReference type="EMBL" id="JACKVK010000008">
    <property type="protein sequence ID" value="MCV7422096.1"/>
    <property type="molecule type" value="Genomic_DNA"/>
</dbReference>
<dbReference type="AlphaFoldDB" id="A0A9X2Z426"/>
<reference evidence="9" key="1">
    <citation type="submission" date="2020-07" db="EMBL/GenBank/DDBJ databases">
        <authorList>
            <person name="Pettersson B.M.F."/>
            <person name="Behra P.R.K."/>
            <person name="Ramesh M."/>
            <person name="Das S."/>
            <person name="Dasgupta S."/>
            <person name="Kirsebom L.A."/>
        </authorList>
    </citation>
    <scope>NUCLEOTIDE SEQUENCE</scope>
    <source>
        <strain evidence="9">DSM 44838</strain>
    </source>
</reference>
<keyword evidence="3 7" id="KW-0812">Transmembrane</keyword>
<dbReference type="InterPro" id="IPR036938">
    <property type="entry name" value="PAP2/HPO_sf"/>
</dbReference>
<dbReference type="PANTHER" id="PTHR14969:SF62">
    <property type="entry name" value="DECAPRENYLPHOSPHORYL-5-PHOSPHORIBOSE PHOSPHATASE RV3807C-RELATED"/>
    <property type="match status" value="1"/>
</dbReference>
<feature type="transmembrane region" description="Helical" evidence="7">
    <location>
        <begin position="149"/>
        <end position="169"/>
    </location>
</feature>
<keyword evidence="2" id="KW-1003">Cell membrane</keyword>
<name>A0A9X2Z426_9MYCO</name>
<evidence type="ECO:0000256" key="2">
    <source>
        <dbReference type="ARBA" id="ARBA00022475"/>
    </source>
</evidence>
<accession>A0A9X2Z426</accession>
<dbReference type="GO" id="GO:0005886">
    <property type="term" value="C:plasma membrane"/>
    <property type="evidence" value="ECO:0007669"/>
    <property type="project" value="UniProtKB-SubCell"/>
</dbReference>
<evidence type="ECO:0000256" key="3">
    <source>
        <dbReference type="ARBA" id="ARBA00022692"/>
    </source>
</evidence>
<protein>
    <submittedName>
        <fullName evidence="9">Phosphatase PAP2 family protein</fullName>
    </submittedName>
</protein>
<keyword evidence="6 7" id="KW-0472">Membrane</keyword>
<evidence type="ECO:0000256" key="4">
    <source>
        <dbReference type="ARBA" id="ARBA00022801"/>
    </source>
</evidence>
<evidence type="ECO:0000313" key="10">
    <source>
        <dbReference type="Proteomes" id="UP001141629"/>
    </source>
</evidence>
<keyword evidence="10" id="KW-1185">Reference proteome</keyword>
<sequence>MGPCALLVGFIGLAVVSHRATAGTALDHEVLGWLVDHRRDGITTAAIAITNAGSPVAMAVLAFVACVILWRRHSWGTGAVVAATLAVAYCASTLTKTIVGAHRPPRAVQLLLEVDQSYPSGHVTGTLALVGIVAVVCGTNRAWVIKAALAGVVLVATALVALTRLYLGVHWLTDVVGGCLLGGAAVLSGAAVLDRVMPARAVSVDGLTEPPASTVPQVA</sequence>
<dbReference type="RefSeq" id="WP_263996833.1">
    <property type="nucleotide sequence ID" value="NZ_JACKVK010000008.1"/>
</dbReference>
<evidence type="ECO:0000256" key="5">
    <source>
        <dbReference type="ARBA" id="ARBA00022989"/>
    </source>
</evidence>
<feature type="transmembrane region" description="Helical" evidence="7">
    <location>
        <begin position="175"/>
        <end position="193"/>
    </location>
</feature>
<dbReference type="InterPro" id="IPR000326">
    <property type="entry name" value="PAP2/HPO"/>
</dbReference>
<evidence type="ECO:0000313" key="9">
    <source>
        <dbReference type="EMBL" id="MCV7422096.1"/>
    </source>
</evidence>
<dbReference type="PANTHER" id="PTHR14969">
    <property type="entry name" value="SPHINGOSINE-1-PHOSPHATE PHOSPHOHYDROLASE"/>
    <property type="match status" value="1"/>
</dbReference>
<dbReference type="Gene3D" id="1.20.144.10">
    <property type="entry name" value="Phosphatidic acid phosphatase type 2/haloperoxidase"/>
    <property type="match status" value="2"/>
</dbReference>
<dbReference type="CDD" id="cd03392">
    <property type="entry name" value="PAP2_like_2"/>
    <property type="match status" value="1"/>
</dbReference>
<dbReference type="Proteomes" id="UP001141629">
    <property type="component" value="Unassembled WGS sequence"/>
</dbReference>
<evidence type="ECO:0000259" key="8">
    <source>
        <dbReference type="SMART" id="SM00014"/>
    </source>
</evidence>
<comment type="caution">
    <text evidence="9">The sequence shown here is derived from an EMBL/GenBank/DDBJ whole genome shotgun (WGS) entry which is preliminary data.</text>
</comment>
<organism evidence="9 10">
    <name type="scientific">Mycobacterium yunnanensis</name>
    <dbReference type="NCBI Taxonomy" id="368477"/>
    <lineage>
        <taxon>Bacteria</taxon>
        <taxon>Bacillati</taxon>
        <taxon>Actinomycetota</taxon>
        <taxon>Actinomycetes</taxon>
        <taxon>Mycobacteriales</taxon>
        <taxon>Mycobacteriaceae</taxon>
        <taxon>Mycobacterium</taxon>
    </lineage>
</organism>
<dbReference type="SMART" id="SM00014">
    <property type="entry name" value="acidPPc"/>
    <property type="match status" value="1"/>
</dbReference>
<feature type="transmembrane region" description="Helical" evidence="7">
    <location>
        <begin position="119"/>
        <end position="137"/>
    </location>
</feature>
<feature type="transmembrane region" description="Helical" evidence="7">
    <location>
        <begin position="46"/>
        <end position="70"/>
    </location>
</feature>
<keyword evidence="4" id="KW-0378">Hydrolase</keyword>
<evidence type="ECO:0000256" key="6">
    <source>
        <dbReference type="ARBA" id="ARBA00023136"/>
    </source>
</evidence>
<dbReference type="GO" id="GO:0016787">
    <property type="term" value="F:hydrolase activity"/>
    <property type="evidence" value="ECO:0007669"/>
    <property type="project" value="UniProtKB-KW"/>
</dbReference>
<evidence type="ECO:0000256" key="7">
    <source>
        <dbReference type="SAM" id="Phobius"/>
    </source>
</evidence>
<evidence type="ECO:0000256" key="1">
    <source>
        <dbReference type="ARBA" id="ARBA00004651"/>
    </source>
</evidence>
<feature type="transmembrane region" description="Helical" evidence="7">
    <location>
        <begin position="77"/>
        <end position="99"/>
    </location>
</feature>
<reference evidence="9" key="2">
    <citation type="journal article" date="2022" name="BMC Genomics">
        <title>Comparative genome analysis of mycobacteria focusing on tRNA and non-coding RNA.</title>
        <authorList>
            <person name="Behra P.R.K."/>
            <person name="Pettersson B.M.F."/>
            <person name="Ramesh M."/>
            <person name="Das S."/>
            <person name="Dasgupta S."/>
            <person name="Kirsebom L.A."/>
        </authorList>
    </citation>
    <scope>NUCLEOTIDE SEQUENCE</scope>
    <source>
        <strain evidence="9">DSM 44838</strain>
    </source>
</reference>
<gene>
    <name evidence="9" type="ORF">H7K45_16215</name>
</gene>
<proteinExistence type="predicted"/>
<comment type="subcellular location">
    <subcellularLocation>
        <location evidence="1">Cell membrane</location>
        <topology evidence="1">Multi-pass membrane protein</topology>
    </subcellularLocation>
</comment>
<keyword evidence="5 7" id="KW-1133">Transmembrane helix</keyword>